<comment type="similarity">
    <text evidence="5">Belongs to the APS1/VSP family.</text>
</comment>
<evidence type="ECO:0000256" key="5">
    <source>
        <dbReference type="PIRNR" id="PIRNR002674"/>
    </source>
</evidence>
<dbReference type="InterPro" id="IPR036412">
    <property type="entry name" value="HAD-like_sf"/>
</dbReference>
<accession>A0AAN9P3N0</accession>
<dbReference type="SUPFAM" id="SSF56784">
    <property type="entry name" value="HAD-like"/>
    <property type="match status" value="1"/>
</dbReference>
<dbReference type="Gene3D" id="3.40.50.1000">
    <property type="entry name" value="HAD superfamily/HAD-like"/>
    <property type="match status" value="1"/>
</dbReference>
<dbReference type="InterPro" id="IPR014403">
    <property type="entry name" value="APS1/VSP"/>
</dbReference>
<evidence type="ECO:0000256" key="1">
    <source>
        <dbReference type="ARBA" id="ARBA00002410"/>
    </source>
</evidence>
<organism evidence="6 7">
    <name type="scientific">Phaseolus coccineus</name>
    <name type="common">Scarlet runner bean</name>
    <name type="synonym">Phaseolus multiflorus</name>
    <dbReference type="NCBI Taxonomy" id="3886"/>
    <lineage>
        <taxon>Eukaryota</taxon>
        <taxon>Viridiplantae</taxon>
        <taxon>Streptophyta</taxon>
        <taxon>Embryophyta</taxon>
        <taxon>Tracheophyta</taxon>
        <taxon>Spermatophyta</taxon>
        <taxon>Magnoliopsida</taxon>
        <taxon>eudicotyledons</taxon>
        <taxon>Gunneridae</taxon>
        <taxon>Pentapetalae</taxon>
        <taxon>rosids</taxon>
        <taxon>fabids</taxon>
        <taxon>Fabales</taxon>
        <taxon>Fabaceae</taxon>
        <taxon>Papilionoideae</taxon>
        <taxon>50 kb inversion clade</taxon>
        <taxon>NPAAA clade</taxon>
        <taxon>indigoferoid/millettioid clade</taxon>
        <taxon>Phaseoleae</taxon>
        <taxon>Phaseolus</taxon>
    </lineage>
</organism>
<dbReference type="InterPro" id="IPR023214">
    <property type="entry name" value="HAD_sf"/>
</dbReference>
<evidence type="ECO:0000256" key="3">
    <source>
        <dbReference type="ARBA" id="ARBA00022761"/>
    </source>
</evidence>
<keyword evidence="4" id="KW-0325">Glycoprotein</keyword>
<proteinExistence type="inferred from homology"/>
<comment type="caution">
    <text evidence="6">The sequence shown here is derived from an EMBL/GenBank/DDBJ whole genome shotgun (WGS) entry which is preliminary data.</text>
</comment>
<evidence type="ECO:0000313" key="6">
    <source>
        <dbReference type="EMBL" id="KAK7381703.1"/>
    </source>
</evidence>
<gene>
    <name evidence="6" type="ORF">VNO80_00250</name>
</gene>
<dbReference type="PANTHER" id="PTHR31284:SF19">
    <property type="entry name" value="VEGETATIVE STORAGE PROTEIN 1-RELATED"/>
    <property type="match status" value="1"/>
</dbReference>
<dbReference type="InterPro" id="IPR010028">
    <property type="entry name" value="Acid_phosphatase_pln"/>
</dbReference>
<evidence type="ECO:0000313" key="7">
    <source>
        <dbReference type="Proteomes" id="UP001374584"/>
    </source>
</evidence>
<keyword evidence="3 5" id="KW-0758">Storage protein</keyword>
<keyword evidence="7" id="KW-1185">Reference proteome</keyword>
<sequence length="290" mass="33217">MYYEVIRACFCHCLFKEQTLNKFAKVVSDSKPSEMKMKFFSVLIVVAFLVAWPCHGSEYQVFPLQMKTGSNEQYTTQVSCTSWRLGVEANNLIKWKTVPARCQEYIADYLLGDQYRSDSKTVCREAYFYAKRLNITAKDVFVFDIDDTTLSNLQYFANHGFGVEAHNATAFKIWVSYGEAFALPETLVLYNKLVGLGIKVVFITERPLDLKDVTISNLKAVGFNTWEKLIARDPATYSGKLSNAFKTSERKKLVEEGYRIVGNIGDQWSDIVGEKKGFRTFKLPNPLYYD</sequence>
<name>A0AAN9P3N0_PHACN</name>
<evidence type="ECO:0000256" key="4">
    <source>
        <dbReference type="ARBA" id="ARBA00023180"/>
    </source>
</evidence>
<keyword evidence="2" id="KW-0732">Signal</keyword>
<dbReference type="GO" id="GO:0003993">
    <property type="term" value="F:acid phosphatase activity"/>
    <property type="evidence" value="ECO:0007669"/>
    <property type="project" value="InterPro"/>
</dbReference>
<dbReference type="CDD" id="cd07535">
    <property type="entry name" value="HAD_VSP"/>
    <property type="match status" value="1"/>
</dbReference>
<comment type="function">
    <text evidence="1 5">May function as somatic storage protein during early seedling development.</text>
</comment>
<dbReference type="PANTHER" id="PTHR31284">
    <property type="entry name" value="ACID PHOSPHATASE-LIKE PROTEIN"/>
    <property type="match status" value="1"/>
</dbReference>
<evidence type="ECO:0008006" key="8">
    <source>
        <dbReference type="Google" id="ProtNLM"/>
    </source>
</evidence>
<dbReference type="EMBL" id="JAYMYR010000001">
    <property type="protein sequence ID" value="KAK7381703.1"/>
    <property type="molecule type" value="Genomic_DNA"/>
</dbReference>
<dbReference type="InterPro" id="IPR005519">
    <property type="entry name" value="Acid_phosphat_B-like"/>
</dbReference>
<dbReference type="AlphaFoldDB" id="A0AAN9P3N0"/>
<dbReference type="GO" id="GO:0045735">
    <property type="term" value="F:nutrient reservoir activity"/>
    <property type="evidence" value="ECO:0007669"/>
    <property type="project" value="UniProtKB-UniRule"/>
</dbReference>
<dbReference type="Proteomes" id="UP001374584">
    <property type="component" value="Unassembled WGS sequence"/>
</dbReference>
<protein>
    <recommendedName>
        <fullName evidence="8">Stem 28 kDa glycoprotein</fullName>
    </recommendedName>
</protein>
<evidence type="ECO:0000256" key="2">
    <source>
        <dbReference type="ARBA" id="ARBA00022729"/>
    </source>
</evidence>
<reference evidence="6 7" key="1">
    <citation type="submission" date="2024-01" db="EMBL/GenBank/DDBJ databases">
        <title>The genomes of 5 underutilized Papilionoideae crops provide insights into root nodulation and disease resistanc.</title>
        <authorList>
            <person name="Jiang F."/>
        </authorList>
    </citation>
    <scope>NUCLEOTIDE SEQUENCE [LARGE SCALE GENOMIC DNA]</scope>
    <source>
        <strain evidence="6">JINMINGXINNONG_FW02</strain>
        <tissue evidence="6">Leaves</tissue>
    </source>
</reference>
<dbReference type="NCBIfam" id="TIGR01675">
    <property type="entry name" value="plant-AP"/>
    <property type="match status" value="1"/>
</dbReference>
<dbReference type="Pfam" id="PF03767">
    <property type="entry name" value="Acid_phosphat_B"/>
    <property type="match status" value="1"/>
</dbReference>
<dbReference type="PIRSF" id="PIRSF002674">
    <property type="entry name" value="VSP"/>
    <property type="match status" value="1"/>
</dbReference>